<keyword evidence="14" id="KW-1185">Reference proteome</keyword>
<dbReference type="Gene3D" id="3.60.21.10">
    <property type="match status" value="1"/>
</dbReference>
<keyword evidence="7" id="KW-0479">Metal-binding</keyword>
<proteinExistence type="inferred from homology"/>
<evidence type="ECO:0000256" key="3">
    <source>
        <dbReference type="ARBA" id="ARBA00010567"/>
    </source>
</evidence>
<name>A0A8K0EY33_BRALA</name>
<dbReference type="InterPro" id="IPR051918">
    <property type="entry name" value="STPP_CPPED1"/>
</dbReference>
<reference evidence="13" key="1">
    <citation type="submission" date="2022-01" db="EMBL/GenBank/DDBJ databases">
        <authorList>
            <person name="Braso-Vives M."/>
        </authorList>
    </citation>
    <scope>NUCLEOTIDE SEQUENCE</scope>
</reference>
<evidence type="ECO:0000256" key="7">
    <source>
        <dbReference type="ARBA" id="ARBA00022723"/>
    </source>
</evidence>
<evidence type="ECO:0000256" key="6">
    <source>
        <dbReference type="ARBA" id="ARBA00022490"/>
    </source>
</evidence>
<evidence type="ECO:0000313" key="14">
    <source>
        <dbReference type="Proteomes" id="UP000838412"/>
    </source>
</evidence>
<comment type="catalytic activity">
    <reaction evidence="11">
        <text>O-phospho-L-threonyl-[protein] + H2O = L-threonyl-[protein] + phosphate</text>
        <dbReference type="Rhea" id="RHEA:47004"/>
        <dbReference type="Rhea" id="RHEA-COMP:11060"/>
        <dbReference type="Rhea" id="RHEA-COMP:11605"/>
        <dbReference type="ChEBI" id="CHEBI:15377"/>
        <dbReference type="ChEBI" id="CHEBI:30013"/>
        <dbReference type="ChEBI" id="CHEBI:43474"/>
        <dbReference type="ChEBI" id="CHEBI:61977"/>
        <dbReference type="EC" id="3.1.3.16"/>
    </reaction>
</comment>
<dbReference type="InterPro" id="IPR041867">
    <property type="entry name" value="MPP_CSTP1"/>
</dbReference>
<dbReference type="PANTHER" id="PTHR43143:SF1">
    <property type="entry name" value="SERINE_THREONINE-PROTEIN PHOSPHATASE CPPED1"/>
    <property type="match status" value="1"/>
</dbReference>
<sequence>MASSGDPEFVKRAKNHQFEGLTKDLEGEWQGPFVFIQAADTQYGMINDWEGRGDGNEWEEEISLTKKAIHAANTMEPRPKFFIVCGDLVHAWPGGKYREEQERDLKATFTALRSDVPLVCVCGNHDVGNSPTQESIIKYRHSWGDDYFSFWVGGVKFLVINSSYYPSNYSDPSVVGELKNEHDAWLDAELEEAKNSDCKHLVVFQHIPWFLTSVDEDNEYFNIDRDVRKTMLAKFKEAGVRTIFCGHYHRNAGAFYDNMEHVITSAIGCQLGKDKSGLRVVKVTEDAVAHQYYDMDSIPQKVDF</sequence>
<dbReference type="Pfam" id="PF00149">
    <property type="entry name" value="Metallophos"/>
    <property type="match status" value="1"/>
</dbReference>
<dbReference type="InterPro" id="IPR029052">
    <property type="entry name" value="Metallo-depent_PP-like"/>
</dbReference>
<evidence type="ECO:0000256" key="9">
    <source>
        <dbReference type="ARBA" id="ARBA00032900"/>
    </source>
</evidence>
<protein>
    <recommendedName>
        <fullName evidence="5">Serine/threonine-protein phosphatase CPPED1</fullName>
        <ecNumber evidence="4">3.1.3.16</ecNumber>
    </recommendedName>
    <alternativeName>
        <fullName evidence="9">Calcineurin-like phosphoesterase domain-containing protein 1</fullName>
    </alternativeName>
</protein>
<evidence type="ECO:0000313" key="13">
    <source>
        <dbReference type="EMBL" id="CAH1273221.1"/>
    </source>
</evidence>
<dbReference type="InterPro" id="IPR004843">
    <property type="entry name" value="Calcineurin-like_PHP"/>
</dbReference>
<gene>
    <name evidence="13" type="primary">CPPED1</name>
    <name evidence="13" type="ORF">BLAG_LOCUS24624</name>
</gene>
<dbReference type="GO" id="GO:0046872">
    <property type="term" value="F:metal ion binding"/>
    <property type="evidence" value="ECO:0007669"/>
    <property type="project" value="UniProtKB-KW"/>
</dbReference>
<dbReference type="EC" id="3.1.3.16" evidence="4"/>
<organism evidence="13 14">
    <name type="scientific">Branchiostoma lanceolatum</name>
    <name type="common">Common lancelet</name>
    <name type="synonym">Amphioxus lanceolatum</name>
    <dbReference type="NCBI Taxonomy" id="7740"/>
    <lineage>
        <taxon>Eukaryota</taxon>
        <taxon>Metazoa</taxon>
        <taxon>Chordata</taxon>
        <taxon>Cephalochordata</taxon>
        <taxon>Leptocardii</taxon>
        <taxon>Amphioxiformes</taxon>
        <taxon>Branchiostomatidae</taxon>
        <taxon>Branchiostoma</taxon>
    </lineage>
</organism>
<dbReference type="EMBL" id="OV696694">
    <property type="protein sequence ID" value="CAH1273221.1"/>
    <property type="molecule type" value="Genomic_DNA"/>
</dbReference>
<dbReference type="OrthoDB" id="45007at2759"/>
<comment type="catalytic activity">
    <reaction evidence="10">
        <text>O-phospho-L-seryl-[protein] + H2O = L-seryl-[protein] + phosphate</text>
        <dbReference type="Rhea" id="RHEA:20629"/>
        <dbReference type="Rhea" id="RHEA-COMP:9863"/>
        <dbReference type="Rhea" id="RHEA-COMP:11604"/>
        <dbReference type="ChEBI" id="CHEBI:15377"/>
        <dbReference type="ChEBI" id="CHEBI:29999"/>
        <dbReference type="ChEBI" id="CHEBI:43474"/>
        <dbReference type="ChEBI" id="CHEBI:83421"/>
        <dbReference type="EC" id="3.1.3.16"/>
    </reaction>
</comment>
<dbReference type="PANTHER" id="PTHR43143">
    <property type="entry name" value="METALLOPHOSPHOESTERASE, CALCINEURIN SUPERFAMILY"/>
    <property type="match status" value="1"/>
</dbReference>
<feature type="domain" description="Calcineurin-like phosphoesterase" evidence="12">
    <location>
        <begin position="67"/>
        <end position="250"/>
    </location>
</feature>
<dbReference type="CDD" id="cd07395">
    <property type="entry name" value="MPP_CSTP1"/>
    <property type="match status" value="1"/>
</dbReference>
<evidence type="ECO:0000256" key="4">
    <source>
        <dbReference type="ARBA" id="ARBA00013081"/>
    </source>
</evidence>
<evidence type="ECO:0000256" key="10">
    <source>
        <dbReference type="ARBA" id="ARBA00047761"/>
    </source>
</evidence>
<dbReference type="AlphaFoldDB" id="A0A8K0EY33"/>
<evidence type="ECO:0000256" key="11">
    <source>
        <dbReference type="ARBA" id="ARBA00048336"/>
    </source>
</evidence>
<evidence type="ECO:0000256" key="8">
    <source>
        <dbReference type="ARBA" id="ARBA00022801"/>
    </source>
</evidence>
<comment type="similarity">
    <text evidence="3">Belongs to the metallophosphoesterase superfamily. CPPED1 family.</text>
</comment>
<comment type="subcellular location">
    <subcellularLocation>
        <location evidence="2">Cytoplasm</location>
    </subcellularLocation>
</comment>
<dbReference type="Proteomes" id="UP000838412">
    <property type="component" value="Chromosome 9"/>
</dbReference>
<keyword evidence="6" id="KW-0963">Cytoplasm</keyword>
<evidence type="ECO:0000256" key="1">
    <source>
        <dbReference type="ARBA" id="ARBA00001968"/>
    </source>
</evidence>
<dbReference type="GO" id="GO:0005737">
    <property type="term" value="C:cytoplasm"/>
    <property type="evidence" value="ECO:0007669"/>
    <property type="project" value="UniProtKB-SubCell"/>
</dbReference>
<keyword evidence="8" id="KW-0378">Hydrolase</keyword>
<comment type="cofactor">
    <cofactor evidence="1">
        <name>a divalent metal cation</name>
        <dbReference type="ChEBI" id="CHEBI:60240"/>
    </cofactor>
</comment>
<evidence type="ECO:0000256" key="5">
    <source>
        <dbReference type="ARBA" id="ARBA00013356"/>
    </source>
</evidence>
<dbReference type="SUPFAM" id="SSF56300">
    <property type="entry name" value="Metallo-dependent phosphatases"/>
    <property type="match status" value="1"/>
</dbReference>
<evidence type="ECO:0000259" key="12">
    <source>
        <dbReference type="Pfam" id="PF00149"/>
    </source>
</evidence>
<dbReference type="GO" id="GO:0004722">
    <property type="term" value="F:protein serine/threonine phosphatase activity"/>
    <property type="evidence" value="ECO:0007669"/>
    <property type="project" value="UniProtKB-EC"/>
</dbReference>
<accession>A0A8K0EY33</accession>
<evidence type="ECO:0000256" key="2">
    <source>
        <dbReference type="ARBA" id="ARBA00004496"/>
    </source>
</evidence>